<proteinExistence type="predicted"/>
<dbReference type="OrthoDB" id="5881059at2"/>
<protein>
    <submittedName>
        <fullName evidence="2">Uncharacterized protein</fullName>
    </submittedName>
</protein>
<evidence type="ECO:0000256" key="1">
    <source>
        <dbReference type="SAM" id="MobiDB-lite"/>
    </source>
</evidence>
<dbReference type="InterPro" id="IPR012658">
    <property type="entry name" value="YheV"/>
</dbReference>
<sequence>MKKMVKRFVAGAVCPRCSEMDKIKSWNDDEGQHRECVSCGYSDVMNDQVAQQEVDTRVNQSRPGEQPLAHEDEVQVVQLMDPGSMRKDH</sequence>
<comment type="caution">
    <text evidence="2">The sequence shown here is derived from an EMBL/GenBank/DDBJ whole genome shotgun (WGS) entry which is preliminary data.</text>
</comment>
<dbReference type="AlphaFoldDB" id="A0A3N2DGR0"/>
<name>A0A3N2DGR0_9GAMM</name>
<evidence type="ECO:0000313" key="3">
    <source>
        <dbReference type="Proteomes" id="UP000275394"/>
    </source>
</evidence>
<reference evidence="2 3" key="1">
    <citation type="submission" date="2018-11" db="EMBL/GenBank/DDBJ databases">
        <title>Genomic Encyclopedia of Type Strains, Phase IV (KMG-IV): sequencing the most valuable type-strain genomes for metagenomic binning, comparative biology and taxonomic classification.</title>
        <authorList>
            <person name="Goeker M."/>
        </authorList>
    </citation>
    <scope>NUCLEOTIDE SEQUENCE [LARGE SCALE GENOMIC DNA]</scope>
    <source>
        <strain evidence="2 3">DSM 100316</strain>
    </source>
</reference>
<gene>
    <name evidence="2" type="ORF">EDC56_3223</name>
</gene>
<feature type="region of interest" description="Disordered" evidence="1">
    <location>
        <begin position="52"/>
        <end position="89"/>
    </location>
</feature>
<dbReference type="RefSeq" id="WP_123713548.1">
    <property type="nucleotide sequence ID" value="NZ_RKHR01000006.1"/>
</dbReference>
<dbReference type="NCBIfam" id="TIGR02443">
    <property type="entry name" value="YheV family putative zinc ribbon protein"/>
    <property type="match status" value="1"/>
</dbReference>
<keyword evidence="3" id="KW-1185">Reference proteome</keyword>
<feature type="compositionally biased region" description="Polar residues" evidence="1">
    <location>
        <begin position="52"/>
        <end position="63"/>
    </location>
</feature>
<accession>A0A3N2DGR0</accession>
<dbReference type="EMBL" id="RKHR01000006">
    <property type="protein sequence ID" value="ROR98983.1"/>
    <property type="molecule type" value="Genomic_DNA"/>
</dbReference>
<evidence type="ECO:0000313" key="2">
    <source>
        <dbReference type="EMBL" id="ROR98983.1"/>
    </source>
</evidence>
<dbReference type="Pfam" id="PF09526">
    <property type="entry name" value="DUF2387"/>
    <property type="match status" value="1"/>
</dbReference>
<organism evidence="2 3">
    <name type="scientific">Sinobacterium caligoides</name>
    <dbReference type="NCBI Taxonomy" id="933926"/>
    <lineage>
        <taxon>Bacteria</taxon>
        <taxon>Pseudomonadati</taxon>
        <taxon>Pseudomonadota</taxon>
        <taxon>Gammaproteobacteria</taxon>
        <taxon>Cellvibrionales</taxon>
        <taxon>Spongiibacteraceae</taxon>
        <taxon>Sinobacterium</taxon>
    </lineage>
</organism>
<dbReference type="Proteomes" id="UP000275394">
    <property type="component" value="Unassembled WGS sequence"/>
</dbReference>